<organism evidence="4 5">
    <name type="scientific">Ascosphaera apis ARSEF 7405</name>
    <dbReference type="NCBI Taxonomy" id="392613"/>
    <lineage>
        <taxon>Eukaryota</taxon>
        <taxon>Fungi</taxon>
        <taxon>Dikarya</taxon>
        <taxon>Ascomycota</taxon>
        <taxon>Pezizomycotina</taxon>
        <taxon>Eurotiomycetes</taxon>
        <taxon>Eurotiomycetidae</taxon>
        <taxon>Onygenales</taxon>
        <taxon>Ascosphaeraceae</taxon>
        <taxon>Ascosphaera</taxon>
    </lineage>
</organism>
<evidence type="ECO:0000313" key="4">
    <source>
        <dbReference type="EMBL" id="KZZ91265.1"/>
    </source>
</evidence>
<reference evidence="4 5" key="1">
    <citation type="journal article" date="2016" name="Genome Biol. Evol.">
        <title>Divergent and convergent evolution of fungal pathogenicity.</title>
        <authorList>
            <person name="Shang Y."/>
            <person name="Xiao G."/>
            <person name="Zheng P."/>
            <person name="Cen K."/>
            <person name="Zhan S."/>
            <person name="Wang C."/>
        </authorList>
    </citation>
    <scope>NUCLEOTIDE SEQUENCE [LARGE SCALE GENOMIC DNA]</scope>
    <source>
        <strain evidence="4 5">ARSEF 7405</strain>
    </source>
</reference>
<proteinExistence type="inferred from homology"/>
<dbReference type="GO" id="GO:0016301">
    <property type="term" value="F:kinase activity"/>
    <property type="evidence" value="ECO:0007669"/>
    <property type="project" value="UniProtKB-UniRule"/>
</dbReference>
<evidence type="ECO:0000313" key="5">
    <source>
        <dbReference type="Proteomes" id="UP000242877"/>
    </source>
</evidence>
<comment type="caution">
    <text evidence="4">The sequence shown here is derived from an EMBL/GenBank/DDBJ whole genome shotgun (WGS) entry which is preliminary data.</text>
</comment>
<dbReference type="PIRSF" id="PIRSF006221">
    <property type="entry name" value="Ketosamine-3-kinase"/>
    <property type="match status" value="1"/>
</dbReference>
<sequence>MMRGEYAGLNAISSLCPDLCPRALAWGPIDDRKRQWFLATEFLQMGGYSRSEGTSLAERLAKLHSTPAPPAPRHTGARAPGGGETVVNFAEAGDGPEDERQYGFPVPTYCGDTRQPNEFRRSWADFFSDQRLMMILKESESRNGKDAALREAVERTVEEVVPRLLGDDHLGYDKDGNGDGIFPVVIHGDLWAGNASWGKILRTREDYEDDGKGCAVVYDCSACYAHNEFELGIMKMFGGFGKSFYEPYHKIVPKTEPVEEYDDRILLYELYHRLNHHAIFGAGYRSGAMSAMKTLIKKYGSGK</sequence>
<comment type="catalytic activity">
    <reaction evidence="2">
        <text>N(6)-D-ribulosyl-L-lysyl-[protein] + ATP = N(6)-(3-O-phospho-D-ribulosyl)-L-lysyl-[protein] + ADP + H(+)</text>
        <dbReference type="Rhea" id="RHEA:48432"/>
        <dbReference type="Rhea" id="RHEA-COMP:12103"/>
        <dbReference type="Rhea" id="RHEA-COMP:12104"/>
        <dbReference type="ChEBI" id="CHEBI:15378"/>
        <dbReference type="ChEBI" id="CHEBI:30616"/>
        <dbReference type="ChEBI" id="CHEBI:90418"/>
        <dbReference type="ChEBI" id="CHEBI:90420"/>
        <dbReference type="ChEBI" id="CHEBI:456216"/>
        <dbReference type="EC" id="2.7.1.172"/>
    </reaction>
    <physiologicalReaction direction="left-to-right" evidence="2">
        <dbReference type="Rhea" id="RHEA:48433"/>
    </physiologicalReaction>
</comment>
<accession>A0A167YF90</accession>
<keyword evidence="3" id="KW-0808">Transferase</keyword>
<dbReference type="SUPFAM" id="SSF56112">
    <property type="entry name" value="Protein kinase-like (PK-like)"/>
    <property type="match status" value="1"/>
</dbReference>
<comment type="similarity">
    <text evidence="3">Belongs to the fructosamine kinase family.</text>
</comment>
<dbReference type="GO" id="GO:0102193">
    <property type="term" value="F:protein-ribulosamine 3-kinase activity"/>
    <property type="evidence" value="ECO:0007669"/>
    <property type="project" value="UniProtKB-EC"/>
</dbReference>
<protein>
    <recommendedName>
        <fullName evidence="1">protein-ribulosamine 3-kinase</fullName>
        <ecNumber evidence="1">2.7.1.172</ecNumber>
    </recommendedName>
</protein>
<dbReference type="EC" id="2.7.1.172" evidence="1"/>
<dbReference type="OrthoDB" id="5772781at2759"/>
<dbReference type="AlphaFoldDB" id="A0A167YF90"/>
<dbReference type="InterPro" id="IPR016477">
    <property type="entry name" value="Fructo-/Ketosamine-3-kinase"/>
</dbReference>
<dbReference type="Gene3D" id="3.90.1200.10">
    <property type="match status" value="1"/>
</dbReference>
<dbReference type="EMBL" id="AZGZ01000014">
    <property type="protein sequence ID" value="KZZ91265.1"/>
    <property type="molecule type" value="Genomic_DNA"/>
</dbReference>
<evidence type="ECO:0000256" key="2">
    <source>
        <dbReference type="ARBA" id="ARBA00048655"/>
    </source>
</evidence>
<dbReference type="PANTHER" id="PTHR12149">
    <property type="entry name" value="FRUCTOSAMINE 3 KINASE-RELATED PROTEIN"/>
    <property type="match status" value="1"/>
</dbReference>
<dbReference type="InterPro" id="IPR011009">
    <property type="entry name" value="Kinase-like_dom_sf"/>
</dbReference>
<evidence type="ECO:0000256" key="3">
    <source>
        <dbReference type="PIRNR" id="PIRNR006221"/>
    </source>
</evidence>
<keyword evidence="3 4" id="KW-0418">Kinase</keyword>
<dbReference type="PANTHER" id="PTHR12149:SF8">
    <property type="entry name" value="PROTEIN-RIBULOSAMINE 3-KINASE"/>
    <property type="match status" value="1"/>
</dbReference>
<keyword evidence="5" id="KW-1185">Reference proteome</keyword>
<name>A0A167YF90_9EURO</name>
<dbReference type="VEuPathDB" id="FungiDB:AAP_03435"/>
<dbReference type="Pfam" id="PF03881">
    <property type="entry name" value="Fructosamin_kin"/>
    <property type="match status" value="2"/>
</dbReference>
<gene>
    <name evidence="4" type="ORF">AAP_03435</name>
</gene>
<evidence type="ECO:0000256" key="1">
    <source>
        <dbReference type="ARBA" id="ARBA00011961"/>
    </source>
</evidence>
<dbReference type="FunFam" id="3.90.1200.10:FF:000018">
    <property type="entry name" value="Fructosamine-3-kinase, putative"/>
    <property type="match status" value="1"/>
</dbReference>
<dbReference type="Proteomes" id="UP000242877">
    <property type="component" value="Unassembled WGS sequence"/>
</dbReference>